<name>A0A6P2D3F6_9BACT</name>
<dbReference type="Proteomes" id="UP000464178">
    <property type="component" value="Chromosome"/>
</dbReference>
<sequence>MAGDLRSALTDAVGDELDAALSRIVHCVNQLTDAQVWWRPPEGTNAIGNLVLHLTGNIQQIIANNLTNAPDTRDRPAEFAARDVVPKADLLGRLTAAVAAAKAAVAGATVELLTAVRRVNSFDWTGIQAVVRSVAHFRGHTQEIIHITRSVLGADYQFAGPR</sequence>
<dbReference type="InterPro" id="IPR034660">
    <property type="entry name" value="DinB/YfiT-like"/>
</dbReference>
<evidence type="ECO:0008006" key="3">
    <source>
        <dbReference type="Google" id="ProtNLM"/>
    </source>
</evidence>
<dbReference type="Pfam" id="PF07609">
    <property type="entry name" value="DUF1572"/>
    <property type="match status" value="1"/>
</dbReference>
<evidence type="ECO:0000313" key="2">
    <source>
        <dbReference type="Proteomes" id="UP000464178"/>
    </source>
</evidence>
<dbReference type="InterPro" id="IPR011466">
    <property type="entry name" value="DUF1572"/>
</dbReference>
<dbReference type="EMBL" id="LR593886">
    <property type="protein sequence ID" value="VTR95848.1"/>
    <property type="molecule type" value="Genomic_DNA"/>
</dbReference>
<keyword evidence="2" id="KW-1185">Reference proteome</keyword>
<protein>
    <recommendedName>
        <fullName evidence="3">DinB-like domain-containing protein</fullName>
    </recommendedName>
</protein>
<dbReference type="Gene3D" id="1.20.120.450">
    <property type="entry name" value="dinb family like domain"/>
    <property type="match status" value="1"/>
</dbReference>
<gene>
    <name evidence="1" type="ORF">SOIL9_18660</name>
</gene>
<organism evidence="1 2">
    <name type="scientific">Gemmata massiliana</name>
    <dbReference type="NCBI Taxonomy" id="1210884"/>
    <lineage>
        <taxon>Bacteria</taxon>
        <taxon>Pseudomonadati</taxon>
        <taxon>Planctomycetota</taxon>
        <taxon>Planctomycetia</taxon>
        <taxon>Gemmatales</taxon>
        <taxon>Gemmataceae</taxon>
        <taxon>Gemmata</taxon>
    </lineage>
</organism>
<dbReference type="AlphaFoldDB" id="A0A6P2D3F6"/>
<proteinExistence type="predicted"/>
<accession>A0A6P2D3F6</accession>
<dbReference type="SUPFAM" id="SSF109854">
    <property type="entry name" value="DinB/YfiT-like putative metalloenzymes"/>
    <property type="match status" value="1"/>
</dbReference>
<dbReference type="KEGG" id="gms:SOIL9_18660"/>
<reference evidence="1 2" key="1">
    <citation type="submission" date="2019-05" db="EMBL/GenBank/DDBJ databases">
        <authorList>
            <consortium name="Science for Life Laboratories"/>
        </authorList>
    </citation>
    <scope>NUCLEOTIDE SEQUENCE [LARGE SCALE GENOMIC DNA]</scope>
    <source>
        <strain evidence="1">Soil9</strain>
    </source>
</reference>
<dbReference type="RefSeq" id="WP_162670210.1">
    <property type="nucleotide sequence ID" value="NZ_LR593886.1"/>
</dbReference>
<evidence type="ECO:0000313" key="1">
    <source>
        <dbReference type="EMBL" id="VTR95848.1"/>
    </source>
</evidence>